<evidence type="ECO:0000256" key="1">
    <source>
        <dbReference type="SAM" id="MobiDB-lite"/>
    </source>
</evidence>
<keyword evidence="3" id="KW-1185">Reference proteome</keyword>
<gene>
    <name evidence="2" type="primary">SSCI50780.1</name>
</gene>
<evidence type="ECO:0000313" key="3">
    <source>
        <dbReference type="Proteomes" id="UP000242770"/>
    </source>
</evidence>
<accession>A0A0F7RZK5</accession>
<protein>
    <submittedName>
        <fullName evidence="2">Uncharacterized protein</fullName>
    </submittedName>
</protein>
<feature type="region of interest" description="Disordered" evidence="1">
    <location>
        <begin position="1"/>
        <end position="26"/>
    </location>
</feature>
<feature type="compositionally biased region" description="Basic and acidic residues" evidence="1">
    <location>
        <begin position="85"/>
        <end position="98"/>
    </location>
</feature>
<dbReference type="Proteomes" id="UP000242770">
    <property type="component" value="Unassembled WGS sequence"/>
</dbReference>
<feature type="region of interest" description="Disordered" evidence="1">
    <location>
        <begin position="49"/>
        <end position="120"/>
    </location>
</feature>
<sequence>MSEFDDTSLNKSINTSTARRMSSTASATFVNDGKVGTEQQTLSYVQKIRRSQPVSGRPDQVSGAAQSLIDPTGGREPVKVRSRKRPVDENARRGESKIGRATQLRPGRLTFRLDDARTPP</sequence>
<dbReference type="EMBL" id="CCFA01003007">
    <property type="protein sequence ID" value="CDS00783.1"/>
    <property type="molecule type" value="Genomic_DNA"/>
</dbReference>
<proteinExistence type="predicted"/>
<evidence type="ECO:0000313" key="2">
    <source>
        <dbReference type="EMBL" id="CDS00783.1"/>
    </source>
</evidence>
<feature type="compositionally biased region" description="Low complexity" evidence="1">
    <location>
        <begin position="15"/>
        <end position="26"/>
    </location>
</feature>
<feature type="compositionally biased region" description="Basic and acidic residues" evidence="1">
    <location>
        <begin position="111"/>
        <end position="120"/>
    </location>
</feature>
<name>A0A0F7RZK5_9BASI</name>
<organism evidence="2 3">
    <name type="scientific">Sporisorium scitamineum</name>
    <dbReference type="NCBI Taxonomy" id="49012"/>
    <lineage>
        <taxon>Eukaryota</taxon>
        <taxon>Fungi</taxon>
        <taxon>Dikarya</taxon>
        <taxon>Basidiomycota</taxon>
        <taxon>Ustilaginomycotina</taxon>
        <taxon>Ustilaginomycetes</taxon>
        <taxon>Ustilaginales</taxon>
        <taxon>Ustilaginaceae</taxon>
        <taxon>Sporisorium</taxon>
    </lineage>
</organism>
<dbReference type="AlphaFoldDB" id="A0A0F7RZK5"/>
<reference evidence="3" key="1">
    <citation type="submission" date="2014-06" db="EMBL/GenBank/DDBJ databases">
        <authorList>
            <person name="Berkman P.J."/>
        </authorList>
    </citation>
    <scope>NUCLEOTIDE SEQUENCE [LARGE SCALE GENOMIC DNA]</scope>
</reference>